<protein>
    <submittedName>
        <fullName evidence="5">PQQ enzyme repeat protein</fullName>
    </submittedName>
</protein>
<comment type="caution">
    <text evidence="5">The sequence shown here is derived from an EMBL/GenBank/DDBJ whole genome shotgun (WGS) entry which is preliminary data.</text>
</comment>
<dbReference type="EMBL" id="ACBW01000228">
    <property type="protein sequence ID" value="EEF78146.1"/>
    <property type="molecule type" value="Genomic_DNA"/>
</dbReference>
<dbReference type="STRING" id="547042.BACCOPRO_03671"/>
<evidence type="ECO:0000259" key="4">
    <source>
        <dbReference type="Pfam" id="PF16371"/>
    </source>
</evidence>
<feature type="signal peptide" evidence="1">
    <location>
        <begin position="1"/>
        <end position="18"/>
    </location>
</feature>
<feature type="domain" description="Calcineurin-like phosphoesterase N-terminal" evidence="4">
    <location>
        <begin position="32"/>
        <end position="99"/>
    </location>
</feature>
<dbReference type="SMART" id="SM00564">
    <property type="entry name" value="PQQ"/>
    <property type="match status" value="7"/>
</dbReference>
<feature type="domain" description="Pyrrolo-quinoline quinone repeat" evidence="3">
    <location>
        <begin position="647"/>
        <end position="799"/>
    </location>
</feature>
<dbReference type="Proteomes" id="UP000014073">
    <property type="component" value="Unassembled WGS sequence"/>
</dbReference>
<keyword evidence="1" id="KW-0732">Signal</keyword>
<dbReference type="InterPro" id="IPR004843">
    <property type="entry name" value="Calcineurin-like_PHP"/>
</dbReference>
<dbReference type="Pfam" id="PF16371">
    <property type="entry name" value="MetallophosN"/>
    <property type="match status" value="1"/>
</dbReference>
<dbReference type="eggNOG" id="COG1520">
    <property type="taxonomic scope" value="Bacteria"/>
</dbReference>
<dbReference type="RefSeq" id="WP_008145280.1">
    <property type="nucleotide sequence ID" value="NZ_EQ973651.1"/>
</dbReference>
<dbReference type="Gene3D" id="2.130.10.10">
    <property type="entry name" value="YVTN repeat-like/Quinoprotein amine dehydrogenase"/>
    <property type="match status" value="2"/>
</dbReference>
<dbReference type="InterPro" id="IPR029052">
    <property type="entry name" value="Metallo-depent_PP-like"/>
</dbReference>
<dbReference type="Gene3D" id="3.60.21.10">
    <property type="match status" value="1"/>
</dbReference>
<proteinExistence type="predicted"/>
<dbReference type="InterPro" id="IPR011047">
    <property type="entry name" value="Quinoprotein_ADH-like_sf"/>
</dbReference>
<evidence type="ECO:0000313" key="6">
    <source>
        <dbReference type="Proteomes" id="UP000014073"/>
    </source>
</evidence>
<organism evidence="5 6">
    <name type="scientific">Phocaeicola coprophilus DSM 18228 = JCM 13818</name>
    <dbReference type="NCBI Taxonomy" id="547042"/>
    <lineage>
        <taxon>Bacteria</taxon>
        <taxon>Pseudomonadati</taxon>
        <taxon>Bacteroidota</taxon>
        <taxon>Bacteroidia</taxon>
        <taxon>Bacteroidales</taxon>
        <taxon>Bacteroidaceae</taxon>
        <taxon>Phocaeicola</taxon>
    </lineage>
</organism>
<accession>S0FES2</accession>
<dbReference type="eggNOG" id="COG1409">
    <property type="taxonomic scope" value="Bacteria"/>
</dbReference>
<dbReference type="HOGENOM" id="CLU_021028_0_0_10"/>
<name>S0FES2_9BACT</name>
<dbReference type="GeneID" id="78405323"/>
<evidence type="ECO:0000259" key="2">
    <source>
        <dbReference type="Pfam" id="PF00149"/>
    </source>
</evidence>
<feature type="domain" description="Pyrrolo-quinoline quinone repeat" evidence="3">
    <location>
        <begin position="480"/>
        <end position="614"/>
    </location>
</feature>
<gene>
    <name evidence="5" type="ORF">BACCOPRO_03671</name>
</gene>
<reference evidence="5 6" key="1">
    <citation type="submission" date="2008-12" db="EMBL/GenBank/DDBJ databases">
        <authorList>
            <person name="Fulton L."/>
            <person name="Clifton S."/>
            <person name="Fulton B."/>
            <person name="Xu J."/>
            <person name="Minx P."/>
            <person name="Pepin K.H."/>
            <person name="Johnson M."/>
            <person name="Bhonagiri V."/>
            <person name="Nash W.E."/>
            <person name="Mardis E.R."/>
            <person name="Wilson R.K."/>
        </authorList>
    </citation>
    <scope>NUCLEOTIDE SEQUENCE [LARGE SCALE GENOMIC DNA]</scope>
    <source>
        <strain evidence="5 6">DSM 18228</strain>
    </source>
</reference>
<dbReference type="SUPFAM" id="SSF50998">
    <property type="entry name" value="Quinoprotein alcohol dehydrogenase-like"/>
    <property type="match status" value="1"/>
</dbReference>
<evidence type="ECO:0000313" key="5">
    <source>
        <dbReference type="EMBL" id="EEF78146.1"/>
    </source>
</evidence>
<keyword evidence="6" id="KW-1185">Reference proteome</keyword>
<dbReference type="Pfam" id="PF13360">
    <property type="entry name" value="PQQ_2"/>
    <property type="match status" value="2"/>
</dbReference>
<dbReference type="AlphaFoldDB" id="S0FES2"/>
<dbReference type="InterPro" id="IPR015943">
    <property type="entry name" value="WD40/YVTN_repeat-like_dom_sf"/>
</dbReference>
<dbReference type="InterPro" id="IPR002372">
    <property type="entry name" value="PQQ_rpt_dom"/>
</dbReference>
<dbReference type="InterPro" id="IPR018391">
    <property type="entry name" value="PQQ_b-propeller_rpt"/>
</dbReference>
<dbReference type="Pfam" id="PF00149">
    <property type="entry name" value="Metallophos"/>
    <property type="match status" value="1"/>
</dbReference>
<dbReference type="GO" id="GO:0016787">
    <property type="term" value="F:hydrolase activity"/>
    <property type="evidence" value="ECO:0007669"/>
    <property type="project" value="InterPro"/>
</dbReference>
<evidence type="ECO:0000256" key="1">
    <source>
        <dbReference type="SAM" id="SignalP"/>
    </source>
</evidence>
<sequence length="831" mass="91595">MKKILLGMLLAFPSILSAQYTGKVYVDTNHNGRYDKGETLMKGISVSDGLNVVQTDGKGQFTLPGHEKARFVFITTPSGYKTENAYYHRIEGKEVSYDFGLLRYNAVQTDGSHRFIHISDTEIGEAQGQDEWTEGMREYAANEKVAFIIHTGDICYVGGLNSHIKVMNSSNMPETQVFYAIGNHDLVAGKYGEELFEKIYGPTFYSFEVGNVHYIVTPMPGGDYSPSYRMNEVFSWMANDLKYVDKNKAIYVFNHTIPGECGCPDFKFTLKNQEVVDLLAHNLKAWLYGHWHVNHIYTHPDNQVAVICSSTPIYGGIDHASSAFRVMHIDAKGDFTSDFHYSYLDKKMVIASIQNHQSAISPDGTIPLTVNAYSTASPVVRMIYSCTSDGKVLLKNKPMKQQSDFAWTAEISLPSTAKGHYVTVIAEAQYANGEISKKTASFLYEDQQQPIVTDKDWNNLLGNPTHTGLVEDTLVAPRLAWTTNVGSNIYMSAPVVSEGFVYVASLDENETGKASITKIEAATGQIVWKSPLKSSVRNSIAIDGGLVFAQDVQGIVYAIDTKNGAIVWQKDLKIGVTPALNDGLVAKDGIVYAGTGYQLTAFKGQTGEIIWQNKDWGRGEGCVATLTLSEDNVLIGSRHWGALFGNNAETGKMLWQDWDKDLRFRAATPAAWGDVMYVTSANSLLMVENKTGRILMRKKLNYGVEVASTPLVTKDAIIFGTSNNGVVALDKETLEEKWHFKTREAMILSAPYQGNHPNTVETSPVLCGNQVYIGASDGTLYALDAQSGRLQWRHSMGAPLFATIAISGNGLFAVDFGGNVYGFSCELKKSR</sequence>
<dbReference type="PANTHER" id="PTHR34512:SF30">
    <property type="entry name" value="OUTER MEMBRANE PROTEIN ASSEMBLY FACTOR BAMB"/>
    <property type="match status" value="1"/>
</dbReference>
<dbReference type="SUPFAM" id="SSF56300">
    <property type="entry name" value="Metallo-dependent phosphatases"/>
    <property type="match status" value="1"/>
</dbReference>
<evidence type="ECO:0000259" key="3">
    <source>
        <dbReference type="Pfam" id="PF13360"/>
    </source>
</evidence>
<dbReference type="SUPFAM" id="SSF69322">
    <property type="entry name" value="Tricorn protease domain 2"/>
    <property type="match status" value="1"/>
</dbReference>
<feature type="chain" id="PRO_5004496905" evidence="1">
    <location>
        <begin position="19"/>
        <end position="831"/>
    </location>
</feature>
<feature type="domain" description="Calcineurin-like phosphoesterase" evidence="2">
    <location>
        <begin position="114"/>
        <end position="293"/>
    </location>
</feature>
<dbReference type="PANTHER" id="PTHR34512">
    <property type="entry name" value="CELL SURFACE PROTEIN"/>
    <property type="match status" value="1"/>
</dbReference>
<dbReference type="InterPro" id="IPR032285">
    <property type="entry name" value="Metallophos_N"/>
</dbReference>